<feature type="domain" description="Protein kinase" evidence="3">
    <location>
        <begin position="106"/>
        <end position="474"/>
    </location>
</feature>
<evidence type="ECO:0000259" key="3">
    <source>
        <dbReference type="PROSITE" id="PS50011"/>
    </source>
</evidence>
<evidence type="ECO:0000256" key="1">
    <source>
        <dbReference type="ARBA" id="ARBA00009670"/>
    </source>
</evidence>
<dbReference type="STRING" id="1184267.A11Q_503"/>
<keyword evidence="5" id="KW-1185">Reference proteome</keyword>
<feature type="transmembrane region" description="Helical" evidence="2">
    <location>
        <begin position="479"/>
        <end position="498"/>
    </location>
</feature>
<keyword evidence="2" id="KW-0472">Membrane</keyword>
<dbReference type="eggNOG" id="COG0661">
    <property type="taxonomic scope" value="Bacteria"/>
</dbReference>
<dbReference type="AlphaFoldDB" id="M4V699"/>
<dbReference type="CDD" id="cd05121">
    <property type="entry name" value="ABC1_ADCK3-like"/>
    <property type="match status" value="1"/>
</dbReference>
<dbReference type="KEGG" id="bex:A11Q_503"/>
<dbReference type="PANTHER" id="PTHR10566">
    <property type="entry name" value="CHAPERONE-ACTIVITY OF BC1 COMPLEX CABC1 -RELATED"/>
    <property type="match status" value="1"/>
</dbReference>
<dbReference type="Proteomes" id="UP000012040">
    <property type="component" value="Chromosome"/>
</dbReference>
<dbReference type="GO" id="GO:0005524">
    <property type="term" value="F:ATP binding"/>
    <property type="evidence" value="ECO:0007669"/>
    <property type="project" value="InterPro"/>
</dbReference>
<dbReference type="InterPro" id="IPR011009">
    <property type="entry name" value="Kinase-like_dom_sf"/>
</dbReference>
<dbReference type="InterPro" id="IPR004147">
    <property type="entry name" value="ABC1_dom"/>
</dbReference>
<dbReference type="InterPro" id="IPR000719">
    <property type="entry name" value="Prot_kinase_dom"/>
</dbReference>
<comment type="similarity">
    <text evidence="1">Belongs to the protein kinase superfamily. ADCK protein kinase family.</text>
</comment>
<dbReference type="PROSITE" id="PS50011">
    <property type="entry name" value="PROTEIN_KINASE_DOM"/>
    <property type="match status" value="1"/>
</dbReference>
<evidence type="ECO:0000256" key="2">
    <source>
        <dbReference type="SAM" id="Phobius"/>
    </source>
</evidence>
<keyword evidence="2" id="KW-1133">Transmembrane helix</keyword>
<protein>
    <submittedName>
        <fullName evidence="4">Ubiquinone biosynthesis protein</fullName>
    </submittedName>
</protein>
<dbReference type="EMBL" id="CP003537">
    <property type="protein sequence ID" value="AGH94723.1"/>
    <property type="molecule type" value="Genomic_DNA"/>
</dbReference>
<reference evidence="4 5" key="1">
    <citation type="journal article" date="2013" name="ISME J.">
        <title>By their genes ye shall know them: genomic signatures of predatory bacteria.</title>
        <authorList>
            <person name="Pasternak Z."/>
            <person name="Pietrokovski S."/>
            <person name="Rotem O."/>
            <person name="Gophna U."/>
            <person name="Lurie-Weinberger M.N."/>
            <person name="Jurkevitch E."/>
        </authorList>
    </citation>
    <scope>NUCLEOTIDE SEQUENCE [LARGE SCALE GENOMIC DNA]</scope>
    <source>
        <strain evidence="4 5">JSS</strain>
    </source>
</reference>
<evidence type="ECO:0000313" key="5">
    <source>
        <dbReference type="Proteomes" id="UP000012040"/>
    </source>
</evidence>
<dbReference type="PANTHER" id="PTHR10566:SF113">
    <property type="entry name" value="PROTEIN ACTIVITY OF BC1 COMPLEX KINASE 7, CHLOROPLASTIC"/>
    <property type="match status" value="1"/>
</dbReference>
<dbReference type="PATRIC" id="fig|1184267.3.peg.511"/>
<keyword evidence="4" id="KW-0830">Ubiquinone</keyword>
<dbReference type="HOGENOM" id="CLU_006533_0_2_7"/>
<dbReference type="SUPFAM" id="SSF56112">
    <property type="entry name" value="Protein kinase-like (PK-like)"/>
    <property type="match status" value="1"/>
</dbReference>
<gene>
    <name evidence="4" type="ORF">A11Q_503</name>
</gene>
<evidence type="ECO:0000313" key="4">
    <source>
        <dbReference type="EMBL" id="AGH94723.1"/>
    </source>
</evidence>
<dbReference type="Pfam" id="PF03109">
    <property type="entry name" value="ABC1"/>
    <property type="match status" value="1"/>
</dbReference>
<dbReference type="GO" id="GO:0004672">
    <property type="term" value="F:protein kinase activity"/>
    <property type="evidence" value="ECO:0007669"/>
    <property type="project" value="InterPro"/>
</dbReference>
<keyword evidence="2" id="KW-0812">Transmembrane</keyword>
<name>M4V699_9BACT</name>
<dbReference type="Gene3D" id="1.10.510.10">
    <property type="entry name" value="Transferase(Phosphotransferase) domain 1"/>
    <property type="match status" value="1"/>
</dbReference>
<accession>M4V699</accession>
<sequence length="534" mass="60259">MFAKHGLRNLVEVINLGSFLPSSLGSSSNENEHLSTATRLRLSFEELGPTFVKFGQLLASRPDLVPPDFIEEMSLLQDQVLPLDFKVVEQVLVEELGADWRKNFLSVDEKPLGSASIAQVHRAVLVSGQQVVIKVQRPGIVQTINDDLNVLYFIAELLEKYIPEIRPFNPVGMVDEYFKTLELETNFVVEANNIRKFKENFKSEPQVIIPDIYFALVTERVLVMQELLGKRLSQEDSLNQVNTQAEEVIKTGLRAYLKMVFMDGFFHGDLHPGNFFVFENNRIGLIDFGVVGRLNSKTQSSIVNMLVALAKEDYLRLAYEYVDIAPFSEQVNVDIFAKELQSLISPYYGLTMKHMNVGKILMSSSSVAARHGLSLPTELMMFFKSIVSIEGLGQKIAADFDFLQYTLSMIGEVAQHQFQPSKMIDELSLLLRESRGFLNVLPRQLHMMLRRVNSPNYKTRIEIESLDDLRRSILASFNLLFLGVIIAALILASSLIYPHPTPWRIAGMPAFSLIGYLMAAGLGVVAFINYIRKP</sequence>
<dbReference type="InterPro" id="IPR050154">
    <property type="entry name" value="UbiB_kinase"/>
</dbReference>
<organism evidence="4 5">
    <name type="scientific">Pseudobdellovibrio exovorus JSS</name>
    <dbReference type="NCBI Taxonomy" id="1184267"/>
    <lineage>
        <taxon>Bacteria</taxon>
        <taxon>Pseudomonadati</taxon>
        <taxon>Bdellovibrionota</taxon>
        <taxon>Bdellovibrionia</taxon>
        <taxon>Bdellovibrionales</taxon>
        <taxon>Pseudobdellovibrionaceae</taxon>
        <taxon>Pseudobdellovibrio</taxon>
    </lineage>
</organism>
<feature type="transmembrane region" description="Helical" evidence="2">
    <location>
        <begin position="510"/>
        <end position="531"/>
    </location>
</feature>
<proteinExistence type="inferred from homology"/>